<dbReference type="AlphaFoldDB" id="A0A2B0MXF0"/>
<evidence type="ECO:0000256" key="1">
    <source>
        <dbReference type="SAM" id="SignalP"/>
    </source>
</evidence>
<dbReference type="Pfam" id="PF13027">
    <property type="entry name" value="DUF3888"/>
    <property type="match status" value="1"/>
</dbReference>
<gene>
    <name evidence="2" type="ORF">COI93_07950</name>
</gene>
<organism evidence="2 3">
    <name type="scientific">Bacillus cereus</name>
    <dbReference type="NCBI Taxonomy" id="1396"/>
    <lineage>
        <taxon>Bacteria</taxon>
        <taxon>Bacillati</taxon>
        <taxon>Bacillota</taxon>
        <taxon>Bacilli</taxon>
        <taxon>Bacillales</taxon>
        <taxon>Bacillaceae</taxon>
        <taxon>Bacillus</taxon>
        <taxon>Bacillus cereus group</taxon>
    </lineage>
</organism>
<reference evidence="2 3" key="1">
    <citation type="submission" date="2017-09" db="EMBL/GenBank/DDBJ databases">
        <title>Large-scale bioinformatics analysis of Bacillus genomes uncovers conserved roles of natural products in bacterial physiology.</title>
        <authorList>
            <consortium name="Agbiome Team Llc"/>
            <person name="Bleich R.M."/>
            <person name="Grubbs K.J."/>
            <person name="Santa Maria K.C."/>
            <person name="Allen S.E."/>
            <person name="Farag S."/>
            <person name="Shank E.A."/>
            <person name="Bowers A."/>
        </authorList>
    </citation>
    <scope>NUCLEOTIDE SEQUENCE [LARGE SCALE GENOMIC DNA]</scope>
    <source>
        <strain evidence="2 3">AFS083043</strain>
    </source>
</reference>
<name>A0A2B0MXF0_BACCE</name>
<proteinExistence type="predicted"/>
<feature type="chain" id="PRO_5012428159" description="DUF3888 domain-containing protein" evidence="1">
    <location>
        <begin position="24"/>
        <end position="132"/>
    </location>
</feature>
<keyword evidence="1" id="KW-0732">Signal</keyword>
<dbReference type="Proteomes" id="UP000242656">
    <property type="component" value="Unassembled WGS sequence"/>
</dbReference>
<evidence type="ECO:0000313" key="3">
    <source>
        <dbReference type="Proteomes" id="UP000242656"/>
    </source>
</evidence>
<evidence type="ECO:0008006" key="4">
    <source>
        <dbReference type="Google" id="ProtNLM"/>
    </source>
</evidence>
<sequence length="132" mass="14804">MRKLFCLALCSVFILFASPAAMAAQYDVPLVEDALYSVLFPKINVAIEKHYGKLKPYDCPKIVSLKKTYSGTYLFQAVIEVTKYEAGIGGKVLPPFEKVSITFNNDEGEWIVQKINIKRLPNGTKLNCKKPI</sequence>
<comment type="caution">
    <text evidence="2">The sequence shown here is derived from an EMBL/GenBank/DDBJ whole genome shotgun (WGS) entry which is preliminary data.</text>
</comment>
<dbReference type="InterPro" id="IPR024984">
    <property type="entry name" value="DUF3888"/>
</dbReference>
<feature type="signal peptide" evidence="1">
    <location>
        <begin position="1"/>
        <end position="23"/>
    </location>
</feature>
<accession>A0A2B0MXF0</accession>
<dbReference type="EMBL" id="NUWN01000025">
    <property type="protein sequence ID" value="PFK45516.1"/>
    <property type="molecule type" value="Genomic_DNA"/>
</dbReference>
<dbReference type="RefSeq" id="WP_098490358.1">
    <property type="nucleotide sequence ID" value="NZ_NUWN01000025.1"/>
</dbReference>
<protein>
    <recommendedName>
        <fullName evidence="4">DUF3888 domain-containing protein</fullName>
    </recommendedName>
</protein>
<evidence type="ECO:0000313" key="2">
    <source>
        <dbReference type="EMBL" id="PFK45516.1"/>
    </source>
</evidence>